<keyword evidence="7" id="KW-1185">Reference proteome</keyword>
<keyword evidence="3" id="KW-0964">Secreted</keyword>
<feature type="chain" id="PRO_5025514975" evidence="5">
    <location>
        <begin position="18"/>
        <end position="173"/>
    </location>
</feature>
<dbReference type="AlphaFoldDB" id="A0A671T9N9"/>
<evidence type="ECO:0000256" key="3">
    <source>
        <dbReference type="ARBA" id="ARBA00022525"/>
    </source>
</evidence>
<protein>
    <submittedName>
        <fullName evidence="6">Hemagglutinin/amebocyte aggregation factor-like</fullName>
    </submittedName>
</protein>
<keyword evidence="5" id="KW-0732">Signal</keyword>
<proteinExistence type="inferred from homology"/>
<dbReference type="PANTHER" id="PTHR15040:SF3">
    <property type="entry name" value="SI:DKEY-14D8.6-RELATED"/>
    <property type="match status" value="1"/>
</dbReference>
<reference evidence="6" key="1">
    <citation type="submission" date="2025-08" db="UniProtKB">
        <authorList>
            <consortium name="Ensembl"/>
        </authorList>
    </citation>
    <scope>IDENTIFICATION</scope>
</reference>
<evidence type="ECO:0000256" key="5">
    <source>
        <dbReference type="SAM" id="SignalP"/>
    </source>
</evidence>
<comment type="subcellular location">
    <subcellularLocation>
        <location evidence="1">Secreted</location>
    </subcellularLocation>
</comment>
<dbReference type="OrthoDB" id="5975249at2759"/>
<comment type="similarity">
    <text evidence="2">Belongs to the dermatopontin family.</text>
</comment>
<reference evidence="6" key="2">
    <citation type="submission" date="2025-09" db="UniProtKB">
        <authorList>
            <consortium name="Ensembl"/>
        </authorList>
    </citation>
    <scope>IDENTIFICATION</scope>
</reference>
<dbReference type="GO" id="GO:0031012">
    <property type="term" value="C:extracellular matrix"/>
    <property type="evidence" value="ECO:0007669"/>
    <property type="project" value="TreeGrafter"/>
</dbReference>
<dbReference type="RefSeq" id="XP_016299516.1">
    <property type="nucleotide sequence ID" value="XM_016444030.1"/>
</dbReference>
<evidence type="ECO:0000256" key="2">
    <source>
        <dbReference type="ARBA" id="ARBA00008712"/>
    </source>
</evidence>
<dbReference type="Proteomes" id="UP000472260">
    <property type="component" value="Unassembled WGS sequence"/>
</dbReference>
<dbReference type="GO" id="GO:0030199">
    <property type="term" value="P:collagen fibril organization"/>
    <property type="evidence" value="ECO:0007669"/>
    <property type="project" value="TreeGrafter"/>
</dbReference>
<evidence type="ECO:0000313" key="6">
    <source>
        <dbReference type="Ensembl" id="ENSSANP00000105780.1"/>
    </source>
</evidence>
<evidence type="ECO:0000256" key="4">
    <source>
        <dbReference type="ARBA" id="ARBA00023157"/>
    </source>
</evidence>
<dbReference type="PANTHER" id="PTHR15040">
    <property type="entry name" value="DERMATOPONTIN-RELATED"/>
    <property type="match status" value="1"/>
</dbReference>
<dbReference type="GO" id="GO:0005615">
    <property type="term" value="C:extracellular space"/>
    <property type="evidence" value="ECO:0007669"/>
    <property type="project" value="TreeGrafter"/>
</dbReference>
<evidence type="ECO:0000313" key="7">
    <source>
        <dbReference type="Proteomes" id="UP000472260"/>
    </source>
</evidence>
<gene>
    <name evidence="6" type="primary">LOC107656269</name>
</gene>
<feature type="signal peptide" evidence="5">
    <location>
        <begin position="1"/>
        <end position="17"/>
    </location>
</feature>
<sequence>MRRADLFLLLTGILANGQELHWENGYDQSLEFKCPAGQSISYIKIQHDNHHEERMWEFGCKNTFNSGTDCFLSPYVNDSDQTFTYECPPHHIITGMSSYHSNKHEDSRWQFYCCRSNGQCIANCEWTTDVNCFDEFFHWTVPNQNYLVGAESYHENKHENRRWKYKYCSKVQC</sequence>
<organism evidence="6 7">
    <name type="scientific">Sinocyclocheilus anshuiensis</name>
    <dbReference type="NCBI Taxonomy" id="1608454"/>
    <lineage>
        <taxon>Eukaryota</taxon>
        <taxon>Metazoa</taxon>
        <taxon>Chordata</taxon>
        <taxon>Craniata</taxon>
        <taxon>Vertebrata</taxon>
        <taxon>Euteleostomi</taxon>
        <taxon>Actinopterygii</taxon>
        <taxon>Neopterygii</taxon>
        <taxon>Teleostei</taxon>
        <taxon>Ostariophysi</taxon>
        <taxon>Cypriniformes</taxon>
        <taxon>Cyprinidae</taxon>
        <taxon>Cyprininae</taxon>
        <taxon>Sinocyclocheilus</taxon>
    </lineage>
</organism>
<accession>A0A671T9N9</accession>
<dbReference type="InterPro" id="IPR026645">
    <property type="entry name" value="Dermatopontin"/>
</dbReference>
<keyword evidence="4" id="KW-1015">Disulfide bond</keyword>
<dbReference type="GeneID" id="107656269"/>
<dbReference type="Ensembl" id="ENSSANT00000112247.1">
    <property type="protein sequence ID" value="ENSSANP00000105780.1"/>
    <property type="gene ID" value="ENSSANG00000051724.1"/>
</dbReference>
<dbReference type="Pfam" id="PF14704">
    <property type="entry name" value="DERM"/>
    <property type="match status" value="1"/>
</dbReference>
<dbReference type="KEGG" id="sanh:107656269"/>
<evidence type="ECO:0000256" key="1">
    <source>
        <dbReference type="ARBA" id="ARBA00004613"/>
    </source>
</evidence>
<name>A0A671T9N9_9TELE</name>